<evidence type="ECO:0000259" key="6">
    <source>
        <dbReference type="Pfam" id="PF02465"/>
    </source>
</evidence>
<keyword evidence="8" id="KW-0969">Cilium</keyword>
<reference evidence="8 9" key="1">
    <citation type="submission" date="2015-05" db="EMBL/GenBank/DDBJ databases">
        <authorList>
            <person name="Tang B."/>
            <person name="Yu Y."/>
        </authorList>
    </citation>
    <scope>NUCLEOTIDE SEQUENCE [LARGE SCALE GENOMIC DNA]</scope>
    <source>
        <strain evidence="8 9">DSM 7029</strain>
    </source>
</reference>
<dbReference type="EMBL" id="CP011371">
    <property type="protein sequence ID" value="AKJ30993.1"/>
    <property type="molecule type" value="Genomic_DNA"/>
</dbReference>
<dbReference type="STRING" id="413882.AAW51_4302"/>
<dbReference type="Pfam" id="PF02465">
    <property type="entry name" value="FliD_N"/>
    <property type="match status" value="1"/>
</dbReference>
<dbReference type="GO" id="GO:0071973">
    <property type="term" value="P:bacterial-type flagellum-dependent cell motility"/>
    <property type="evidence" value="ECO:0007669"/>
    <property type="project" value="TreeGrafter"/>
</dbReference>
<keyword evidence="3" id="KW-0175">Coiled coil</keyword>
<dbReference type="GO" id="GO:0005576">
    <property type="term" value="C:extracellular region"/>
    <property type="evidence" value="ECO:0007669"/>
    <property type="project" value="UniProtKB-SubCell"/>
</dbReference>
<dbReference type="PANTHER" id="PTHR30288:SF0">
    <property type="entry name" value="FLAGELLAR HOOK-ASSOCIATED PROTEIN 2"/>
    <property type="match status" value="1"/>
</dbReference>
<dbReference type="InterPro" id="IPR040026">
    <property type="entry name" value="FliD"/>
</dbReference>
<keyword evidence="9" id="KW-1185">Reference proteome</keyword>
<feature type="domain" description="Flagellar hook-associated protein 2 C-terminal" evidence="7">
    <location>
        <begin position="229"/>
        <end position="453"/>
    </location>
</feature>
<dbReference type="GO" id="GO:0009421">
    <property type="term" value="C:bacterial-type flagellum filament cap"/>
    <property type="evidence" value="ECO:0007669"/>
    <property type="project" value="InterPro"/>
</dbReference>
<sequence>MAITSLGLGSGLDVNSIVEQLVSLERRPIEQLATQKTTLQSKLSAFGLMQSYTVNVQDAVGRLTNAKLWTQTKATTADATAVTVATTGTPASGSYNVQVSQLAQTQTLASSAFASKTSNVGAGTLKIELGAWDAGLTSFTPKSGATSVDVVIAPGEDTLEQVRDKINAANAGVTASIVTDASGARLALRSTATGAENAVRITSTGDASLQALSFDPPAGGTQMAQKQAAKNALATVDGVELTSSTNTFDGAAEGLKFTAAKVTTTPVRISVGTDTEAMRKAVDDFVKAYNDISKYISTQTKYDEETKVAGALQGDRSSLSLQSQLRAAVTQSSSASSVFGRLSDIGLEMQRDGTLKLDEGKFSDAMGKLDELGKAFSNDVEGTAQDGFGVRLKALTTSLLDSDGLVAARSEALRNSIKRNDEQQAKMEDRVALVQQRLLRQYGALDTTMSKLNGLNSYVSQQMAALAKNSGNNN</sequence>
<evidence type="ECO:0000256" key="5">
    <source>
        <dbReference type="RuleBase" id="RU362066"/>
    </source>
</evidence>
<evidence type="ECO:0000256" key="1">
    <source>
        <dbReference type="ARBA" id="ARBA00009764"/>
    </source>
</evidence>
<keyword evidence="8" id="KW-0966">Cell projection</keyword>
<organism evidence="8 9">
    <name type="scientific">Caldimonas brevitalea</name>
    <dbReference type="NCBI Taxonomy" id="413882"/>
    <lineage>
        <taxon>Bacteria</taxon>
        <taxon>Pseudomonadati</taxon>
        <taxon>Pseudomonadota</taxon>
        <taxon>Betaproteobacteria</taxon>
        <taxon>Burkholderiales</taxon>
        <taxon>Sphaerotilaceae</taxon>
        <taxon>Caldimonas</taxon>
    </lineage>
</organism>
<dbReference type="InterPro" id="IPR010810">
    <property type="entry name" value="Flagellin_hook_IN_motif"/>
</dbReference>
<name>A0A0G3BSL5_9BURK</name>
<evidence type="ECO:0000313" key="8">
    <source>
        <dbReference type="EMBL" id="AKJ30993.1"/>
    </source>
</evidence>
<accession>A0A0G3BSL5</accession>
<dbReference type="RefSeq" id="WP_047196227.1">
    <property type="nucleotide sequence ID" value="NZ_CP011371.1"/>
</dbReference>
<comment type="subunit">
    <text evidence="2 5">Homopentamer.</text>
</comment>
<dbReference type="AlphaFoldDB" id="A0A0G3BSL5"/>
<evidence type="ECO:0000256" key="4">
    <source>
        <dbReference type="ARBA" id="ARBA00023143"/>
    </source>
</evidence>
<comment type="subcellular location">
    <subcellularLocation>
        <location evidence="5">Secreted</location>
    </subcellularLocation>
    <subcellularLocation>
        <location evidence="5">Bacterial flagellum</location>
    </subcellularLocation>
</comment>
<keyword evidence="8" id="KW-0282">Flagellum</keyword>
<dbReference type="InterPro" id="IPR003481">
    <property type="entry name" value="FliD_N"/>
</dbReference>
<dbReference type="OrthoDB" id="9810816at2"/>
<evidence type="ECO:0000256" key="2">
    <source>
        <dbReference type="ARBA" id="ARBA00011255"/>
    </source>
</evidence>
<evidence type="ECO:0000259" key="7">
    <source>
        <dbReference type="Pfam" id="PF07195"/>
    </source>
</evidence>
<keyword evidence="4 5" id="KW-0975">Bacterial flagellum</keyword>
<dbReference type="InterPro" id="IPR010809">
    <property type="entry name" value="FliD_C"/>
</dbReference>
<comment type="similarity">
    <text evidence="1 5">Belongs to the FliD family.</text>
</comment>
<dbReference type="KEGG" id="pbh:AAW51_4302"/>
<feature type="domain" description="Flagellar hook-associated protein 2 N-terminal" evidence="6">
    <location>
        <begin position="10"/>
        <end position="106"/>
    </location>
</feature>
<dbReference type="Pfam" id="PF07195">
    <property type="entry name" value="FliD_C"/>
    <property type="match status" value="1"/>
</dbReference>
<gene>
    <name evidence="8" type="primary">fliD</name>
    <name evidence="8" type="ORF">AAW51_4302</name>
</gene>
<dbReference type="PATRIC" id="fig|413882.6.peg.4497"/>
<evidence type="ECO:0000313" key="9">
    <source>
        <dbReference type="Proteomes" id="UP000035352"/>
    </source>
</evidence>
<dbReference type="GO" id="GO:0009424">
    <property type="term" value="C:bacterial-type flagellum hook"/>
    <property type="evidence" value="ECO:0007669"/>
    <property type="project" value="UniProtKB-UniRule"/>
</dbReference>
<keyword evidence="5" id="KW-0964">Secreted</keyword>
<dbReference type="GO" id="GO:0007155">
    <property type="term" value="P:cell adhesion"/>
    <property type="evidence" value="ECO:0007669"/>
    <property type="project" value="InterPro"/>
</dbReference>
<dbReference type="PANTHER" id="PTHR30288">
    <property type="entry name" value="FLAGELLAR CAP/ASSEMBLY PROTEIN FLID"/>
    <property type="match status" value="1"/>
</dbReference>
<comment type="function">
    <text evidence="5">Required for morphogenesis and for the elongation of the flagellar filament by facilitating polymerization of the flagellin monomers at the tip of growing filament. Forms a capping structure, which prevents flagellin subunits (transported through the central channel of the flagellum) from leaking out without polymerization at the distal end.</text>
</comment>
<evidence type="ECO:0000256" key="3">
    <source>
        <dbReference type="ARBA" id="ARBA00023054"/>
    </source>
</evidence>
<dbReference type="Pfam" id="PF07196">
    <property type="entry name" value="Flagellin_IN"/>
    <property type="match status" value="1"/>
</dbReference>
<protein>
    <recommendedName>
        <fullName evidence="5">Flagellar hook-associated protein 2</fullName>
        <shortName evidence="5">HAP2</shortName>
    </recommendedName>
    <alternativeName>
        <fullName evidence="5">Flagellar cap protein</fullName>
    </alternativeName>
</protein>
<dbReference type="Proteomes" id="UP000035352">
    <property type="component" value="Chromosome"/>
</dbReference>
<proteinExistence type="inferred from homology"/>